<proteinExistence type="predicted"/>
<keyword evidence="2" id="KW-1185">Reference proteome</keyword>
<evidence type="ECO:0000313" key="2">
    <source>
        <dbReference type="Proteomes" id="UP000077824"/>
    </source>
</evidence>
<evidence type="ECO:0000313" key="1">
    <source>
        <dbReference type="EMBL" id="ANF52929.1"/>
    </source>
</evidence>
<dbReference type="OrthoDB" id="9757917at2"/>
<dbReference type="Proteomes" id="UP000077824">
    <property type="component" value="Chromosome"/>
</dbReference>
<gene>
    <name evidence="1" type="ORF">A0O34_21455</name>
</gene>
<organism evidence="1 2">
    <name type="scientific">Chryseobacterium glaciei</name>
    <dbReference type="NCBI Taxonomy" id="1685010"/>
    <lineage>
        <taxon>Bacteria</taxon>
        <taxon>Pseudomonadati</taxon>
        <taxon>Bacteroidota</taxon>
        <taxon>Flavobacteriia</taxon>
        <taxon>Flavobacteriales</taxon>
        <taxon>Weeksellaceae</taxon>
        <taxon>Chryseobacterium group</taxon>
        <taxon>Chryseobacterium</taxon>
    </lineage>
</organism>
<dbReference type="NCBIfam" id="NF041813">
    <property type="entry name" value="Avs2"/>
    <property type="match status" value="1"/>
</dbReference>
<accession>A0A172Y106</accession>
<dbReference type="InterPro" id="IPR027417">
    <property type="entry name" value="P-loop_NTPase"/>
</dbReference>
<name>A0A172Y106_9FLAO</name>
<reference evidence="1 2" key="1">
    <citation type="submission" date="2016-04" db="EMBL/GenBank/DDBJ databases">
        <title>Complete Genome Sequence of Chryseobacterium sp. IHBB 10212.</title>
        <authorList>
            <person name="Pal M."/>
            <person name="Swarnkar M.K."/>
            <person name="Kaushal K."/>
            <person name="Chhibber S."/>
            <person name="Singh A.K."/>
            <person name="Gulati A."/>
        </authorList>
    </citation>
    <scope>NUCLEOTIDE SEQUENCE [LARGE SCALE GENOMIC DNA]</scope>
    <source>
        <strain evidence="1 2">IHBB 10212</strain>
    </source>
</reference>
<dbReference type="KEGG" id="chh:A0O34_21455"/>
<dbReference type="SUPFAM" id="SSF50494">
    <property type="entry name" value="Trypsin-like serine proteases"/>
    <property type="match status" value="1"/>
</dbReference>
<dbReference type="InterPro" id="IPR009003">
    <property type="entry name" value="Peptidase_S1_PA"/>
</dbReference>
<protein>
    <submittedName>
        <fullName evidence="1">Uncharacterized protein</fullName>
    </submittedName>
</protein>
<dbReference type="EMBL" id="CP015199">
    <property type="protein sequence ID" value="ANF52929.1"/>
    <property type="molecule type" value="Genomic_DNA"/>
</dbReference>
<dbReference type="Gene3D" id="3.40.50.300">
    <property type="entry name" value="P-loop containing nucleotide triphosphate hydrolases"/>
    <property type="match status" value="1"/>
</dbReference>
<dbReference type="RefSeq" id="WP_066759214.1">
    <property type="nucleotide sequence ID" value="NZ_CP015199.1"/>
</dbReference>
<sequence>MDQENDQLLTKLSVRLINLTSEQTSGSGIIYWHPSLQNRIYVLTAAHCLFEDTDSFQRPFEVIGLQFYNPGKDMYETLEHKINHNLVWADIDNDVAILLLKQSDVEAISGELPVVNMVIDRSHHSNFVAKGFPSATDGKEIIAINPSWSQQLPENGQFQLHINQDFSDEFSSQYRVDGFSGAGVFLYDHHEIYLYGIFTRFLDAGKIMYCQPLTKFVKLLNANYLPSFSYTFFGSHGISSEFFNSNAIRSLIELGPRFNAKLNFQLPIAGYFNALSKDDSFRQLITRIVDKQLSAPVYGSGEAEIEAIKASYDELNHAIKLWYEAISWRGNDPIIVDDIVNRVNCFEEIAERKQSELYEKRYQLVEGEERKRNETREAFSSEISHLGNMIRNLSNFKEELYSSHISLSNSPVLLIKGDAGAGKSHLLGDILEKRNGKGFPTILLLGQLFAEGKSLWENILHQLGLTCTQQELLSTLNSIGEQAGTRVLLMVDAINEGAGKTLWHDGLAGFIHDCSTYPAMGLVLSIRTTYWKKLIPESVKADGNITTIEHQGFRGNEYEAVKLFCEYYEIQQPNFPLMNPEYSNPLFLHLICQGIQSSDEKVFPQGFQGITKVFNFYLKAVQERLIKKRDEYDYVPNLVRNALNSFAKACFTKERRLMSLADAVELFNAEFPRYPNLLGDLIEESVLVRSLPTRFRWNESAVDDEVLYFAYERFGDFYMAGDLIEGIPNRTEALEIFKKEASLGKLINNSGYYNSGILEALTVLLPEKFDLEIFEVFEWVFAEKENFRYSCDSISIWYLNSLKWRSPETIDGDKFNAWVETDEQFQISDNEYFNFLYEMCAVADHPFNSDRLTEILMIHTMAERDAFLQEYFHYYNGTDDSGVAMPVNRLIDWAWRPNISRETTHTAARLVSQALCWILGTTDNRLRDQTTKAMVNLLKDQIPALIEVFSKFINIADKYIAERLCAVAYGCALHAKKADDLKMLAQTVYDSVFKDGNPPEHLLLRDYCRHVVEFALSKEITLDLAGSNFRPPYNAALPEQYPTIEEVKKYEEGEDEKGSKSQGARANGKIIHSILAWDFGRYTIDSAIRDFECIEFGFEKEIEHFRKELPRGGKTLFLRLKKMFRLYSIPVERRKRFRFKDEDQLNWYWSEVDELWAKFEGDLLVKLDEQQKIFYQEKLLPYWKLQIKDKNDKDLNIDKAKIKIWIAKRVFDLGYDGEIHGHFDNSKDSYRRSEEAKNERIGKKYQWIAFYEVLGILADNYKIREKYSSDKKTYIYDGPWQLTYRNIDPSFITKRDREKYNEDDFGLIQEDVEWFFPERYIHWNNLQDDWAETTADLPNPLDCIQMTDPKGVEWLYLFSSYTWKAPKNVGESGFGAGRKEIWFMFQGFLVPNSKYNKTLTWLKSKEFSGRWLPEANDVSNLLARECYWSPLSKEFEKEREKWEILDGSELKVMLPTAEAIGSLDKDNSGAHFGYQVPNKKIFEYLGLKYADLDGEFIDDNGEILFSNMSPLGSMIRKDSLQKFLDENNLRIIWTLLGEKNSFYDRDGLEDIRKSLSAVFTMENNSLQGATIKVTDW</sequence>